<dbReference type="EMBL" id="BAABIW010000015">
    <property type="protein sequence ID" value="GAA5027954.1"/>
    <property type="molecule type" value="Genomic_DNA"/>
</dbReference>
<dbReference type="InterPro" id="IPR052158">
    <property type="entry name" value="INH-QAR"/>
</dbReference>
<dbReference type="InterPro" id="IPR002818">
    <property type="entry name" value="DJ-1/PfpI"/>
</dbReference>
<organism evidence="3 4">
    <name type="scientific">Terrabacter aeriphilus</name>
    <dbReference type="NCBI Taxonomy" id="515662"/>
    <lineage>
        <taxon>Bacteria</taxon>
        <taxon>Bacillati</taxon>
        <taxon>Actinomycetota</taxon>
        <taxon>Actinomycetes</taxon>
        <taxon>Micrococcales</taxon>
        <taxon>Intrasporangiaceae</taxon>
        <taxon>Terrabacter</taxon>
    </lineage>
</organism>
<dbReference type="PANTHER" id="PTHR43130">
    <property type="entry name" value="ARAC-FAMILY TRANSCRIPTIONAL REGULATOR"/>
    <property type="match status" value="1"/>
</dbReference>
<evidence type="ECO:0000313" key="4">
    <source>
        <dbReference type="Proteomes" id="UP001500427"/>
    </source>
</evidence>
<dbReference type="Gene3D" id="3.40.50.880">
    <property type="match status" value="1"/>
</dbReference>
<gene>
    <name evidence="3" type="ORF">GCM10023258_23060</name>
</gene>
<dbReference type="RefSeq" id="WP_345507625.1">
    <property type="nucleotide sequence ID" value="NZ_BAABIW010000015.1"/>
</dbReference>
<keyword evidence="1" id="KW-0812">Transmembrane</keyword>
<dbReference type="Proteomes" id="UP001500427">
    <property type="component" value="Unassembled WGS sequence"/>
</dbReference>
<keyword evidence="1" id="KW-0472">Membrane</keyword>
<sequence>MPTHGRRALRIAASTTLAVTTLAALVFAGGWVTTAQANSPAPTLPVRDLPASRPSSNGPIHVAVALGASGSVGSDALAPFEVFASSPAFSVYAVAATPSPQPTQGGPAIVPTYTFADTSSGRAPRPDVVVVPAVAAASGPAEASLRDWVTQQAAAGARILSVCNGAEILAAAGLLDGRTATAHWSRLGAYAKKYPAVHWVAGKRYVRDGAITSTAGVTSGIPGALRVMADLAGTDEATRVGRLVAYPNWSLTQSPDIPTRSFAPTDLPIALNVVIPWGRPTLGIALTNGISEIDIASTFEVYDVSYAARPIPVSSTGAVMTSHGLVLHTSSVGQAPTPNLLAVPGPAGIAGLDPALRAWAEKNRVPVDAVHGSGRSPGFDGALQYLSAHAGRAAALSAAKMMDYPATQLRLEDAGSGVRIPVLLVFGLLLVATAAAAPTVVRRARTSSATRSSSPAHLRAFG</sequence>
<keyword evidence="1" id="KW-1133">Transmembrane helix</keyword>
<keyword evidence="4" id="KW-1185">Reference proteome</keyword>
<evidence type="ECO:0000256" key="1">
    <source>
        <dbReference type="SAM" id="Phobius"/>
    </source>
</evidence>
<protein>
    <submittedName>
        <fullName evidence="3">DJ-1/PfpI family protein</fullName>
    </submittedName>
</protein>
<dbReference type="PANTHER" id="PTHR43130:SF3">
    <property type="entry name" value="HTH-TYPE TRANSCRIPTIONAL REGULATOR RV1931C"/>
    <property type="match status" value="1"/>
</dbReference>
<feature type="domain" description="DJ-1/PfpI" evidence="2">
    <location>
        <begin position="70"/>
        <end position="221"/>
    </location>
</feature>
<name>A0ABP9JEA9_9MICO</name>
<proteinExistence type="predicted"/>
<dbReference type="SUPFAM" id="SSF52317">
    <property type="entry name" value="Class I glutamine amidotransferase-like"/>
    <property type="match status" value="1"/>
</dbReference>
<evidence type="ECO:0000259" key="2">
    <source>
        <dbReference type="Pfam" id="PF01965"/>
    </source>
</evidence>
<dbReference type="Pfam" id="PF01965">
    <property type="entry name" value="DJ-1_PfpI"/>
    <property type="match status" value="1"/>
</dbReference>
<accession>A0ABP9JEA9</accession>
<dbReference type="InterPro" id="IPR029062">
    <property type="entry name" value="Class_I_gatase-like"/>
</dbReference>
<comment type="caution">
    <text evidence="3">The sequence shown here is derived from an EMBL/GenBank/DDBJ whole genome shotgun (WGS) entry which is preliminary data.</text>
</comment>
<feature type="transmembrane region" description="Helical" evidence="1">
    <location>
        <begin position="420"/>
        <end position="441"/>
    </location>
</feature>
<evidence type="ECO:0000313" key="3">
    <source>
        <dbReference type="EMBL" id="GAA5027954.1"/>
    </source>
</evidence>
<reference evidence="4" key="1">
    <citation type="journal article" date="2019" name="Int. J. Syst. Evol. Microbiol.">
        <title>The Global Catalogue of Microorganisms (GCM) 10K type strain sequencing project: providing services to taxonomists for standard genome sequencing and annotation.</title>
        <authorList>
            <consortium name="The Broad Institute Genomics Platform"/>
            <consortium name="The Broad Institute Genome Sequencing Center for Infectious Disease"/>
            <person name="Wu L."/>
            <person name="Ma J."/>
        </authorList>
    </citation>
    <scope>NUCLEOTIDE SEQUENCE [LARGE SCALE GENOMIC DNA]</scope>
    <source>
        <strain evidence="4">JCM 17687</strain>
    </source>
</reference>